<dbReference type="Proteomes" id="UP000327478">
    <property type="component" value="Chromosome"/>
</dbReference>
<keyword evidence="5" id="KW-1185">Reference proteome</keyword>
<dbReference type="AlphaFoldDB" id="A0A5Q0P2X1"/>
<dbReference type="InterPro" id="IPR045748">
    <property type="entry name" value="DcaP"/>
</dbReference>
<feature type="signal peptide" evidence="2">
    <location>
        <begin position="1"/>
        <end position="21"/>
    </location>
</feature>
<keyword evidence="2" id="KW-0732">Signal</keyword>
<dbReference type="RefSeq" id="WP_153371832.1">
    <property type="nucleotide sequence ID" value="NZ_CP045650.1"/>
</dbReference>
<accession>A0A5Q0P2X1</accession>
<evidence type="ECO:0000256" key="1">
    <source>
        <dbReference type="SAM" id="Coils"/>
    </source>
</evidence>
<feature type="coiled-coil region" evidence="1">
    <location>
        <begin position="22"/>
        <end position="49"/>
    </location>
</feature>
<dbReference type="EMBL" id="CP045650">
    <property type="protein sequence ID" value="QGA11439.1"/>
    <property type="molecule type" value="Genomic_DNA"/>
</dbReference>
<dbReference type="SUPFAM" id="SSF56935">
    <property type="entry name" value="Porins"/>
    <property type="match status" value="1"/>
</dbReference>
<evidence type="ECO:0000256" key="2">
    <source>
        <dbReference type="SAM" id="SignalP"/>
    </source>
</evidence>
<sequence length="403" mass="45084">MKFYNVAFMLLGSTVISTAYADQTVTTEIEKLKSEIAELRQMLLIQQISETHRETKQDQKLPTVNKWQSKSGAEISLYGFIRGDVAYQFEGAKGMFNSINSVALEGDPNKKSTEDRLDSTLTTTRIGLDFKAPIQNADIGGKVELDFRGGSDKDTVRLRHVYMTYNNWLIGQTTSTFLSTETSPEMLDFNTPLGGGTTRTPMVRYTDKLNNNTQYFVALEKGNDENRLPAATAKLSHKFAEGAGLVTARGLLQEVRVRDLDDETELGWGIGLGVNYKPVNQLILNANYSHVSGDNKFLLATSDNKRYIQHGNNIELIDFDAFTLGATYKFAPQIRSTLGYGSVIYDGNNANGNDHLQQGWLNVMYNPVKPITFGMEYVYGKRETVEGKTGNDNRIEIMAKYDF</sequence>
<feature type="chain" id="PRO_5044623641" evidence="2">
    <location>
        <begin position="22"/>
        <end position="403"/>
    </location>
</feature>
<evidence type="ECO:0000313" key="3">
    <source>
        <dbReference type="EMBL" id="MQW93293.1"/>
    </source>
</evidence>
<dbReference type="Proteomes" id="UP000480556">
    <property type="component" value="Unassembled WGS sequence"/>
</dbReference>
<organism evidence="3 6">
    <name type="scientific">Acinetobacter wanghuae</name>
    <dbReference type="NCBI Taxonomy" id="2662362"/>
    <lineage>
        <taxon>Bacteria</taxon>
        <taxon>Pseudomonadati</taxon>
        <taxon>Pseudomonadota</taxon>
        <taxon>Gammaproteobacteria</taxon>
        <taxon>Moraxellales</taxon>
        <taxon>Moraxellaceae</taxon>
        <taxon>Acinetobacter</taxon>
    </lineage>
</organism>
<proteinExistence type="predicted"/>
<dbReference type="EMBL" id="WITK01000029">
    <property type="protein sequence ID" value="MQW93293.1"/>
    <property type="molecule type" value="Genomic_DNA"/>
</dbReference>
<protein>
    <submittedName>
        <fullName evidence="3">Porin</fullName>
    </submittedName>
</protein>
<keyword evidence="1" id="KW-0175">Coiled coil</keyword>
<reference evidence="5 6" key="1">
    <citation type="submission" date="2019-10" db="EMBL/GenBank/DDBJ databases">
        <authorList>
            <person name="Dong K."/>
        </authorList>
    </citation>
    <scope>NUCLEOTIDE SEQUENCE [LARGE SCALE GENOMIC DNA]</scope>
    <source>
        <strain evidence="4">Dk386</strain>
        <strain evidence="5">dk386</strain>
        <strain evidence="3">Dk771</strain>
        <strain evidence="6">dk771</strain>
    </source>
</reference>
<dbReference type="Pfam" id="PF19577">
    <property type="entry name" value="DcaP"/>
    <property type="match status" value="1"/>
</dbReference>
<evidence type="ECO:0000313" key="4">
    <source>
        <dbReference type="EMBL" id="QGA11439.1"/>
    </source>
</evidence>
<dbReference type="InterPro" id="IPR023614">
    <property type="entry name" value="Porin_dom_sf"/>
</dbReference>
<name>A0A5Q0P2X1_9GAMM</name>
<dbReference type="Gene3D" id="2.40.160.10">
    <property type="entry name" value="Porin"/>
    <property type="match status" value="1"/>
</dbReference>
<evidence type="ECO:0000313" key="5">
    <source>
        <dbReference type="Proteomes" id="UP000327478"/>
    </source>
</evidence>
<evidence type="ECO:0000313" key="6">
    <source>
        <dbReference type="Proteomes" id="UP000480556"/>
    </source>
</evidence>
<gene>
    <name evidence="4" type="ORF">GFH30_08550</name>
    <name evidence="3" type="ORF">GHJ48_12990</name>
</gene>